<feature type="signal peptide" evidence="1">
    <location>
        <begin position="1"/>
        <end position="26"/>
    </location>
</feature>
<name>A0A8D4VKL5_9GAMM</name>
<dbReference type="RefSeq" id="WP_221047880.1">
    <property type="nucleotide sequence ID" value="NZ_AP019782.1"/>
</dbReference>
<keyword evidence="3" id="KW-1185">Reference proteome</keyword>
<evidence type="ECO:0000313" key="2">
    <source>
        <dbReference type="EMBL" id="BBL69485.1"/>
    </source>
</evidence>
<dbReference type="Proteomes" id="UP000824988">
    <property type="component" value="Chromosome"/>
</dbReference>
<dbReference type="KEGG" id="moz:MoryE10_00910"/>
<sequence length="423" mass="47204">MFIKLRHLPALSLSVFLGASPFCATADSNHAAIEHYDQLISDPGLNLKQLVDIATEVYPKLAVAGAMEEEAGALKRRGDSWMPGYPQLYAQYIDDSLSRDRGIKQVQTGIQMPLWMWGQKAAGQHLAEQAATNAAEFQRALRYEVAGLVRELLWEISLAESRYHLAKQVYDLSTRLTDTVRLRVDAGDLARADLLLAQSDNLEKLNAFTETEANLMHARQAYINLTRQERIPGAYDEQRSPRTDIGGDHPALAAASTAVERARAELEWVKKSKQGNQPTVLVGTQHDWFQRGQARDDSTNLVVQVPFGGSDYNAPVEADANVKLSHAIADRDLLARQLERSLHEAKHHLEVDKAQLGVAVERKKLAERHFEISRTSFEAGEMELLDLLKIESAARTAIRDAELLAIQLKRDTARYNQVVGEMP</sequence>
<organism evidence="2 3">
    <name type="scientific">Methylogaea oryzae</name>
    <dbReference type="NCBI Taxonomy" id="1295382"/>
    <lineage>
        <taxon>Bacteria</taxon>
        <taxon>Pseudomonadati</taxon>
        <taxon>Pseudomonadota</taxon>
        <taxon>Gammaproteobacteria</taxon>
        <taxon>Methylococcales</taxon>
        <taxon>Methylococcaceae</taxon>
        <taxon>Methylogaea</taxon>
    </lineage>
</organism>
<keyword evidence="1" id="KW-0732">Signal</keyword>
<gene>
    <name evidence="2" type="ORF">MoryE10_00910</name>
</gene>
<evidence type="ECO:0000256" key="1">
    <source>
        <dbReference type="SAM" id="SignalP"/>
    </source>
</evidence>
<protein>
    <recommendedName>
        <fullName evidence="4">TolC family protein</fullName>
    </recommendedName>
</protein>
<proteinExistence type="predicted"/>
<accession>A0A8D4VKL5</accession>
<evidence type="ECO:0000313" key="3">
    <source>
        <dbReference type="Proteomes" id="UP000824988"/>
    </source>
</evidence>
<feature type="chain" id="PRO_5034110733" description="TolC family protein" evidence="1">
    <location>
        <begin position="27"/>
        <end position="423"/>
    </location>
</feature>
<dbReference type="GO" id="GO:0015562">
    <property type="term" value="F:efflux transmembrane transporter activity"/>
    <property type="evidence" value="ECO:0007669"/>
    <property type="project" value="InterPro"/>
</dbReference>
<reference evidence="2" key="1">
    <citation type="submission" date="2019-06" db="EMBL/GenBank/DDBJ databases">
        <title>Complete genome sequence of Methylogaea oryzae strain JCM16910.</title>
        <authorList>
            <person name="Asakawa S."/>
        </authorList>
    </citation>
    <scope>NUCLEOTIDE SEQUENCE</scope>
    <source>
        <strain evidence="2">E10</strain>
    </source>
</reference>
<dbReference type="EMBL" id="AP019782">
    <property type="protein sequence ID" value="BBL69485.1"/>
    <property type="molecule type" value="Genomic_DNA"/>
</dbReference>
<dbReference type="AlphaFoldDB" id="A0A8D4VKL5"/>
<evidence type="ECO:0008006" key="4">
    <source>
        <dbReference type="Google" id="ProtNLM"/>
    </source>
</evidence>